<dbReference type="PANTHER" id="PTHR48075:SF5">
    <property type="entry name" value="3-HYDROXYBUTYRYL-COA DEHYDROGENASE"/>
    <property type="match status" value="1"/>
</dbReference>
<evidence type="ECO:0000313" key="5">
    <source>
        <dbReference type="EMBL" id="WZN41744.1"/>
    </source>
</evidence>
<keyword evidence="2" id="KW-0560">Oxidoreductase</keyword>
<dbReference type="InterPro" id="IPR008927">
    <property type="entry name" value="6-PGluconate_DH-like_C_sf"/>
</dbReference>
<dbReference type="InterPro" id="IPR006108">
    <property type="entry name" value="3HC_DH_C"/>
</dbReference>
<comment type="similarity">
    <text evidence="1">Belongs to the 3-hydroxyacyl-CoA dehydrogenase family.</text>
</comment>
<dbReference type="InterPro" id="IPR006176">
    <property type="entry name" value="3-OHacyl-CoA_DH_NAD-bd"/>
</dbReference>
<dbReference type="PIRSF" id="PIRSF000105">
    <property type="entry name" value="HCDH"/>
    <property type="match status" value="1"/>
</dbReference>
<dbReference type="Proteomes" id="UP001485459">
    <property type="component" value="Chromosome"/>
</dbReference>
<dbReference type="InterPro" id="IPR022694">
    <property type="entry name" value="3-OHacyl-CoA_DH"/>
</dbReference>
<evidence type="ECO:0000256" key="1">
    <source>
        <dbReference type="ARBA" id="ARBA00009463"/>
    </source>
</evidence>
<evidence type="ECO:0000259" key="3">
    <source>
        <dbReference type="Pfam" id="PF00725"/>
    </source>
</evidence>
<dbReference type="Pfam" id="PF00725">
    <property type="entry name" value="3HCDH"/>
    <property type="match status" value="1"/>
</dbReference>
<dbReference type="Gene3D" id="1.10.1040.10">
    <property type="entry name" value="N-(1-d-carboxylethyl)-l-norvaline Dehydrogenase, domain 2"/>
    <property type="match status" value="1"/>
</dbReference>
<keyword evidence="6" id="KW-1185">Reference proteome</keyword>
<dbReference type="SUPFAM" id="SSF48179">
    <property type="entry name" value="6-phosphogluconate dehydrogenase C-terminal domain-like"/>
    <property type="match status" value="1"/>
</dbReference>
<dbReference type="InterPro" id="IPR006180">
    <property type="entry name" value="3-OHacyl-CoA_DH_CS"/>
</dbReference>
<reference evidence="6" key="1">
    <citation type="submission" date="2024-03" db="EMBL/GenBank/DDBJ databases">
        <title>Chitinophaga horti sp. nov., isolated from garden soil.</title>
        <authorList>
            <person name="Lee D.S."/>
            <person name="Han D.M."/>
            <person name="Baek J.H."/>
            <person name="Choi D.G."/>
            <person name="Jeon J.H."/>
            <person name="Jeon C.O."/>
        </authorList>
    </citation>
    <scope>NUCLEOTIDE SEQUENCE [LARGE SCALE GENOMIC DNA]</scope>
    <source>
        <strain evidence="6">GPA1</strain>
    </source>
</reference>
<sequence length="326" mass="36468">MEMQLNPAAIPVGVVGLGLMGSSIVASLLMSGHYVVGIAPLPEDMEAGPRRIREQLVQCAAAGLLVEPVDACLSRLTVTDRYSALRDCRLLQECVVEKVDIKKQVYRKIAAVAALDAVITSNTSAIPISTLQQLVPAPERFLGLHWAEPAYATRFLEITCGDQTAPEHADWLFRLAHGWGKEPTLLRKDIRGFITNRLMYAVYREMLHLVEKGLVTAEDADKAFRYDAGSWMTLMGIFRRMDYTGLEDAAAIFKSWFPRLSNHTGVPLIMRRMVREQARGIHDGNGFYAYTPQDARRWEAAFAGFNHDIHRLARLYPYNPVAPVNV</sequence>
<gene>
    <name evidence="5" type="ORF">WJU16_01660</name>
</gene>
<evidence type="ECO:0000259" key="4">
    <source>
        <dbReference type="Pfam" id="PF02737"/>
    </source>
</evidence>
<dbReference type="InterPro" id="IPR036291">
    <property type="entry name" value="NAD(P)-bd_dom_sf"/>
</dbReference>
<dbReference type="InterPro" id="IPR013328">
    <property type="entry name" value="6PGD_dom2"/>
</dbReference>
<accession>A0ABZ2YQK7</accession>
<dbReference type="EMBL" id="CP149822">
    <property type="protein sequence ID" value="WZN41744.1"/>
    <property type="molecule type" value="Genomic_DNA"/>
</dbReference>
<dbReference type="Pfam" id="PF02737">
    <property type="entry name" value="3HCDH_N"/>
    <property type="match status" value="1"/>
</dbReference>
<dbReference type="RefSeq" id="WP_341836592.1">
    <property type="nucleotide sequence ID" value="NZ_CP149822.1"/>
</dbReference>
<dbReference type="PROSITE" id="PS00067">
    <property type="entry name" value="3HCDH"/>
    <property type="match status" value="1"/>
</dbReference>
<dbReference type="Gene3D" id="3.40.50.720">
    <property type="entry name" value="NAD(P)-binding Rossmann-like Domain"/>
    <property type="match status" value="1"/>
</dbReference>
<evidence type="ECO:0000313" key="6">
    <source>
        <dbReference type="Proteomes" id="UP001485459"/>
    </source>
</evidence>
<name>A0ABZ2YQK7_9BACT</name>
<feature type="domain" description="3-hydroxyacyl-CoA dehydrogenase NAD binding" evidence="4">
    <location>
        <begin position="12"/>
        <end position="189"/>
    </location>
</feature>
<protein>
    <submittedName>
        <fullName evidence="5">3-hydroxyacyl-CoA dehydrogenase family protein</fullName>
    </submittedName>
</protein>
<dbReference type="PANTHER" id="PTHR48075">
    <property type="entry name" value="3-HYDROXYACYL-COA DEHYDROGENASE FAMILY PROTEIN"/>
    <property type="match status" value="1"/>
</dbReference>
<proteinExistence type="inferred from homology"/>
<dbReference type="SUPFAM" id="SSF51735">
    <property type="entry name" value="NAD(P)-binding Rossmann-fold domains"/>
    <property type="match status" value="1"/>
</dbReference>
<organism evidence="5 6">
    <name type="scientific">Chitinophaga pollutisoli</name>
    <dbReference type="NCBI Taxonomy" id="3133966"/>
    <lineage>
        <taxon>Bacteria</taxon>
        <taxon>Pseudomonadati</taxon>
        <taxon>Bacteroidota</taxon>
        <taxon>Chitinophagia</taxon>
        <taxon>Chitinophagales</taxon>
        <taxon>Chitinophagaceae</taxon>
        <taxon>Chitinophaga</taxon>
    </lineage>
</organism>
<feature type="domain" description="3-hydroxyacyl-CoA dehydrogenase C-terminal" evidence="3">
    <location>
        <begin position="192"/>
        <end position="290"/>
    </location>
</feature>
<evidence type="ECO:0000256" key="2">
    <source>
        <dbReference type="ARBA" id="ARBA00023002"/>
    </source>
</evidence>